<protein>
    <recommendedName>
        <fullName evidence="5">Ankyrin repeat-containing protein</fullName>
    </recommendedName>
</protein>
<dbReference type="InterPro" id="IPR036770">
    <property type="entry name" value="Ankyrin_rpt-contain_sf"/>
</dbReference>
<feature type="compositionally biased region" description="Low complexity" evidence="1">
    <location>
        <begin position="152"/>
        <end position="163"/>
    </location>
</feature>
<sequence>MIGPFLGRGEVRRLRAMRRIPRLPALLLPPLLASGAFMATPPASAQEMIRPPPAANTQQAPAPALPGLAARRAVAPIPGDPAANLSPNAALFDAVARGDIAAARDAVSRGADVEARNALGLTALDAAVDQGRNDIAFYLLSARDVSRSGTQARAPAAGRASAAPPAPPPRPVRQAAPLNTPPIAAAAVAQPRSATLWAGNGGAPQPEIGFLGFDAGRPAGAAPPAEAAPARRAPRG</sequence>
<dbReference type="Proteomes" id="UP000199473">
    <property type="component" value="Unassembled WGS sequence"/>
</dbReference>
<feature type="region of interest" description="Disordered" evidence="1">
    <location>
        <begin position="148"/>
        <end position="177"/>
    </location>
</feature>
<dbReference type="AlphaFoldDB" id="A0A1I4E7F9"/>
<accession>A0A1I4E7F9</accession>
<dbReference type="EMBL" id="FOSQ01000014">
    <property type="protein sequence ID" value="SFL00537.1"/>
    <property type="molecule type" value="Genomic_DNA"/>
</dbReference>
<gene>
    <name evidence="3" type="ORF">SAMN02745775_11415</name>
</gene>
<evidence type="ECO:0000313" key="3">
    <source>
        <dbReference type="EMBL" id="SFL00537.1"/>
    </source>
</evidence>
<evidence type="ECO:0008006" key="5">
    <source>
        <dbReference type="Google" id="ProtNLM"/>
    </source>
</evidence>
<evidence type="ECO:0000313" key="4">
    <source>
        <dbReference type="Proteomes" id="UP000199473"/>
    </source>
</evidence>
<reference evidence="3 4" key="1">
    <citation type="submission" date="2016-10" db="EMBL/GenBank/DDBJ databases">
        <authorList>
            <person name="de Groot N.N."/>
        </authorList>
    </citation>
    <scope>NUCLEOTIDE SEQUENCE [LARGE SCALE GENOMIC DNA]</scope>
    <source>
        <strain evidence="3 4">DSM 19981</strain>
    </source>
</reference>
<evidence type="ECO:0000256" key="1">
    <source>
        <dbReference type="SAM" id="MobiDB-lite"/>
    </source>
</evidence>
<feature type="region of interest" description="Disordered" evidence="1">
    <location>
        <begin position="207"/>
        <end position="236"/>
    </location>
</feature>
<feature type="chain" id="PRO_5011687650" description="Ankyrin repeat-containing protein" evidence="2">
    <location>
        <begin position="46"/>
        <end position="236"/>
    </location>
</feature>
<feature type="signal peptide" evidence="2">
    <location>
        <begin position="1"/>
        <end position="45"/>
    </location>
</feature>
<dbReference type="Gene3D" id="1.25.40.20">
    <property type="entry name" value="Ankyrin repeat-containing domain"/>
    <property type="match status" value="1"/>
</dbReference>
<dbReference type="STRING" id="1123062.SAMN02745775_11415"/>
<organism evidence="3 4">
    <name type="scientific">Falsiroseomonas stagni DSM 19981</name>
    <dbReference type="NCBI Taxonomy" id="1123062"/>
    <lineage>
        <taxon>Bacteria</taxon>
        <taxon>Pseudomonadati</taxon>
        <taxon>Pseudomonadota</taxon>
        <taxon>Alphaproteobacteria</taxon>
        <taxon>Acetobacterales</taxon>
        <taxon>Roseomonadaceae</taxon>
        <taxon>Falsiroseomonas</taxon>
    </lineage>
</organism>
<keyword evidence="2" id="KW-0732">Signal</keyword>
<name>A0A1I4E7F9_9PROT</name>
<keyword evidence="4" id="KW-1185">Reference proteome</keyword>
<dbReference type="SUPFAM" id="SSF48403">
    <property type="entry name" value="Ankyrin repeat"/>
    <property type="match status" value="1"/>
</dbReference>
<proteinExistence type="predicted"/>
<evidence type="ECO:0000256" key="2">
    <source>
        <dbReference type="SAM" id="SignalP"/>
    </source>
</evidence>
<feature type="compositionally biased region" description="Low complexity" evidence="1">
    <location>
        <begin position="215"/>
        <end position="236"/>
    </location>
</feature>